<keyword evidence="1" id="KW-0812">Transmembrane</keyword>
<keyword evidence="1" id="KW-0472">Membrane</keyword>
<keyword evidence="3" id="KW-1185">Reference proteome</keyword>
<evidence type="ECO:0000256" key="1">
    <source>
        <dbReference type="SAM" id="Phobius"/>
    </source>
</evidence>
<feature type="transmembrane region" description="Helical" evidence="1">
    <location>
        <begin position="187"/>
        <end position="205"/>
    </location>
</feature>
<organism evidence="2 3">
    <name type="scientific">Mycena venus</name>
    <dbReference type="NCBI Taxonomy" id="2733690"/>
    <lineage>
        <taxon>Eukaryota</taxon>
        <taxon>Fungi</taxon>
        <taxon>Dikarya</taxon>
        <taxon>Basidiomycota</taxon>
        <taxon>Agaricomycotina</taxon>
        <taxon>Agaricomycetes</taxon>
        <taxon>Agaricomycetidae</taxon>
        <taxon>Agaricales</taxon>
        <taxon>Marasmiineae</taxon>
        <taxon>Mycenaceae</taxon>
        <taxon>Mycena</taxon>
    </lineage>
</organism>
<feature type="transmembrane region" description="Helical" evidence="1">
    <location>
        <begin position="161"/>
        <end position="181"/>
    </location>
</feature>
<comment type="caution">
    <text evidence="2">The sequence shown here is derived from an EMBL/GenBank/DDBJ whole genome shotgun (WGS) entry which is preliminary data.</text>
</comment>
<feature type="transmembrane region" description="Helical" evidence="1">
    <location>
        <begin position="107"/>
        <end position="132"/>
    </location>
</feature>
<gene>
    <name evidence="2" type="ORF">MVEN_00402200</name>
</gene>
<keyword evidence="1" id="KW-1133">Transmembrane helix</keyword>
<protein>
    <submittedName>
        <fullName evidence="2">Uncharacterized protein</fullName>
    </submittedName>
</protein>
<name>A0A8H7D7N4_9AGAR</name>
<feature type="transmembrane region" description="Helical" evidence="1">
    <location>
        <begin position="70"/>
        <end position="87"/>
    </location>
</feature>
<accession>A0A8H7D7N4</accession>
<dbReference type="EMBL" id="JACAZI010000003">
    <property type="protein sequence ID" value="KAF7365304.1"/>
    <property type="molecule type" value="Genomic_DNA"/>
</dbReference>
<evidence type="ECO:0000313" key="2">
    <source>
        <dbReference type="EMBL" id="KAF7365304.1"/>
    </source>
</evidence>
<reference evidence="2" key="1">
    <citation type="submission" date="2020-05" db="EMBL/GenBank/DDBJ databases">
        <title>Mycena genomes resolve the evolution of fungal bioluminescence.</title>
        <authorList>
            <person name="Tsai I.J."/>
        </authorList>
    </citation>
    <scope>NUCLEOTIDE SEQUENCE</scope>
    <source>
        <strain evidence="2">CCC161011</strain>
    </source>
</reference>
<dbReference type="AlphaFoldDB" id="A0A8H7D7N4"/>
<sequence length="258" mass="28992">MSYANLILHDSPSYSYPAFLNSELEWTPDMDVAGPPAYSQYHEQPPPYQQSSWDRTSYSRFDEANRQQELQLLLSVLFSITLTLLLMDAVPILGEPTSSIPLHVLRVYSWFTLALFISLLLALCSLLCKAWLSLNHPDFILYTTPDETRFRVSAESLMTRLIASGPGLMYAMTICAGIGFADFFWQLYPALVTTGGIYGTTYVLASSLTTRPFKEAYGRTSELEGPRVVAVCACMVNSRYFADGWAYAAYGTWVGRRM</sequence>
<evidence type="ECO:0000313" key="3">
    <source>
        <dbReference type="Proteomes" id="UP000620124"/>
    </source>
</evidence>
<dbReference type="Proteomes" id="UP000620124">
    <property type="component" value="Unassembled WGS sequence"/>
</dbReference>
<dbReference type="OrthoDB" id="3219854at2759"/>
<proteinExistence type="predicted"/>